<organism evidence="1 2">
    <name type="scientific">Dichomitus squalens</name>
    <dbReference type="NCBI Taxonomy" id="114155"/>
    <lineage>
        <taxon>Eukaryota</taxon>
        <taxon>Fungi</taxon>
        <taxon>Dikarya</taxon>
        <taxon>Basidiomycota</taxon>
        <taxon>Agaricomycotina</taxon>
        <taxon>Agaricomycetes</taxon>
        <taxon>Polyporales</taxon>
        <taxon>Polyporaceae</taxon>
        <taxon>Dichomitus</taxon>
    </lineage>
</organism>
<reference evidence="1 2" key="1">
    <citation type="submission" date="2019-01" db="EMBL/GenBank/DDBJ databases">
        <title>Draft genome sequences of three monokaryotic isolates of the white-rot basidiomycete fungus Dichomitus squalens.</title>
        <authorList>
            <consortium name="DOE Joint Genome Institute"/>
            <person name="Lopez S.C."/>
            <person name="Andreopoulos B."/>
            <person name="Pangilinan J."/>
            <person name="Lipzen A."/>
            <person name="Riley R."/>
            <person name="Ahrendt S."/>
            <person name="Ng V."/>
            <person name="Barry K."/>
            <person name="Daum C."/>
            <person name="Grigoriev I.V."/>
            <person name="Hilden K.S."/>
            <person name="Makela M.R."/>
            <person name="de Vries R.P."/>
        </authorList>
    </citation>
    <scope>NUCLEOTIDE SEQUENCE [LARGE SCALE GENOMIC DNA]</scope>
    <source>
        <strain evidence="1 2">CBS 464.89</strain>
    </source>
</reference>
<dbReference type="AlphaFoldDB" id="A0A4Q9PHF3"/>
<evidence type="ECO:0000313" key="1">
    <source>
        <dbReference type="EMBL" id="TBU53052.1"/>
    </source>
</evidence>
<dbReference type="Proteomes" id="UP000292082">
    <property type="component" value="Unassembled WGS sequence"/>
</dbReference>
<evidence type="ECO:0000313" key="2">
    <source>
        <dbReference type="Proteomes" id="UP000292082"/>
    </source>
</evidence>
<protein>
    <submittedName>
        <fullName evidence="1">Uncharacterized protein</fullName>
    </submittedName>
</protein>
<accession>A0A4Q9PHF3</accession>
<name>A0A4Q9PHF3_9APHY</name>
<dbReference type="EMBL" id="ML145227">
    <property type="protein sequence ID" value="TBU53052.1"/>
    <property type="molecule type" value="Genomic_DNA"/>
</dbReference>
<keyword evidence="2" id="KW-1185">Reference proteome</keyword>
<sequence>MSRRVTYGTSEWAARWMVWLVVDIIRRRSRCRHAQWQARGTCSLLCAIDAAVLYALVRLPVARKRPPLSCSVTAGGANSLMAGSPVNYVNFEELITRGGSKDVTATRALVNVDIIQQIGKQISASPYHDVQPMQSSPMQSSPAIGRHHQRGVSATLLWILLSAARMV</sequence>
<gene>
    <name evidence="1" type="ORF">BD310DRAFT_182460</name>
</gene>
<proteinExistence type="predicted"/>